<comment type="similarity">
    <text evidence="7">Belongs to the radical SAM superfamily. Anaerobic sulfatase-maturating enzyme family.</text>
</comment>
<dbReference type="PROSITE" id="PS51918">
    <property type="entry name" value="RADICAL_SAM"/>
    <property type="match status" value="1"/>
</dbReference>
<evidence type="ECO:0000256" key="4">
    <source>
        <dbReference type="ARBA" id="ARBA00022723"/>
    </source>
</evidence>
<evidence type="ECO:0000256" key="3">
    <source>
        <dbReference type="ARBA" id="ARBA00022691"/>
    </source>
</evidence>
<comment type="cofactor">
    <cofactor evidence="1">
        <name>[4Fe-4S] cluster</name>
        <dbReference type="ChEBI" id="CHEBI:49883"/>
    </cofactor>
</comment>
<dbReference type="SMART" id="SM00729">
    <property type="entry name" value="Elp3"/>
    <property type="match status" value="1"/>
</dbReference>
<name>E4T6C4_PALPW</name>
<dbReference type="InterPro" id="IPR023867">
    <property type="entry name" value="Sulphatase_maturase_rSAM"/>
</dbReference>
<dbReference type="Pfam" id="PF04055">
    <property type="entry name" value="Radical_SAM"/>
    <property type="match status" value="1"/>
</dbReference>
<keyword evidence="6" id="KW-0411">Iron-sulfur</keyword>
<gene>
    <name evidence="9" type="ordered locus">Palpr_2132</name>
</gene>
<dbReference type="GO" id="GO:0016491">
    <property type="term" value="F:oxidoreductase activity"/>
    <property type="evidence" value="ECO:0007669"/>
    <property type="project" value="InterPro"/>
</dbReference>
<evidence type="ECO:0000313" key="9">
    <source>
        <dbReference type="EMBL" id="ADQ80268.1"/>
    </source>
</evidence>
<evidence type="ECO:0000256" key="6">
    <source>
        <dbReference type="ARBA" id="ARBA00023014"/>
    </source>
</evidence>
<accession>E4T6C4</accession>
<dbReference type="STRING" id="694427.Palpr_2132"/>
<dbReference type="SFLD" id="SFLDS00029">
    <property type="entry name" value="Radical_SAM"/>
    <property type="match status" value="1"/>
</dbReference>
<dbReference type="KEGG" id="ppn:Palpr_2132"/>
<sequence>MLTAEELVIMKMIELSARNTQKDIILDCFRLSGYDKLVSERKAYNLFNKIVDDGWLNKNIEEAIEKPIQLIYLNLTQACNFSCPYCYKGNAHKAKYMDMSTYCDIISKVSSINSECHFVITGGEPLMHPLFVEFIDFLEKRKNSYSILTNGSLLKNEIARLLSKCKYLKRVQVSLDGFTPEVHKITRGNTYNEVIKGIKTLIAHKIPFSIAPTVHDFNVQEIYDIAKFAFNHNGDIAPNNLRYVPENKMKSLSLSPENLIKSLNLIKKARMEVKSYNLKGNELKCKESDVYNNEKHLVCGLGNTVFDIDVNGDIYPCHVLSRKEFKLGNILVNNFDEITKKVASLKIRSKSTEIEKCSTCHFVTTCHAGCRADSYFYHNSFDKPDSLCETLYKFQLNNIILLRTGNNIKDKDYSII</sequence>
<dbReference type="InterPro" id="IPR013785">
    <property type="entry name" value="Aldolase_TIM"/>
</dbReference>
<evidence type="ECO:0000256" key="5">
    <source>
        <dbReference type="ARBA" id="ARBA00023004"/>
    </source>
</evidence>
<dbReference type="NCBIfam" id="TIGR04085">
    <property type="entry name" value="rSAM_more_4Fe4S"/>
    <property type="match status" value="1"/>
</dbReference>
<protein>
    <submittedName>
        <fullName evidence="9">Radical SAM domain protein</fullName>
    </submittedName>
</protein>
<evidence type="ECO:0000259" key="8">
    <source>
        <dbReference type="PROSITE" id="PS51918"/>
    </source>
</evidence>
<dbReference type="Pfam" id="PF13186">
    <property type="entry name" value="SPASM"/>
    <property type="match status" value="1"/>
</dbReference>
<evidence type="ECO:0000313" key="10">
    <source>
        <dbReference type="Proteomes" id="UP000008718"/>
    </source>
</evidence>
<keyword evidence="3" id="KW-0949">S-adenosyl-L-methionine</keyword>
<keyword evidence="2" id="KW-0004">4Fe-4S</keyword>
<dbReference type="SFLD" id="SFLDG01386">
    <property type="entry name" value="main_SPASM_domain-containing"/>
    <property type="match status" value="1"/>
</dbReference>
<keyword evidence="10" id="KW-1185">Reference proteome</keyword>
<keyword evidence="4" id="KW-0479">Metal-binding</keyword>
<dbReference type="InterPro" id="IPR023885">
    <property type="entry name" value="4Fe4S-binding_SPASM_dom"/>
</dbReference>
<dbReference type="InterPro" id="IPR058240">
    <property type="entry name" value="rSAM_sf"/>
</dbReference>
<dbReference type="SFLD" id="SFLDG01067">
    <property type="entry name" value="SPASM/twitch_domain_containing"/>
    <property type="match status" value="1"/>
</dbReference>
<dbReference type="GO" id="GO:0051539">
    <property type="term" value="F:4 iron, 4 sulfur cluster binding"/>
    <property type="evidence" value="ECO:0007669"/>
    <property type="project" value="UniProtKB-KW"/>
</dbReference>
<dbReference type="InterPro" id="IPR007197">
    <property type="entry name" value="rSAM"/>
</dbReference>
<organism evidence="9 10">
    <name type="scientific">Paludibacter propionicigenes (strain DSM 17365 / JCM 13257 / WB4)</name>
    <dbReference type="NCBI Taxonomy" id="694427"/>
    <lineage>
        <taxon>Bacteria</taxon>
        <taxon>Pseudomonadati</taxon>
        <taxon>Bacteroidota</taxon>
        <taxon>Bacteroidia</taxon>
        <taxon>Bacteroidales</taxon>
        <taxon>Paludibacteraceae</taxon>
        <taxon>Paludibacter</taxon>
    </lineage>
</organism>
<dbReference type="eggNOG" id="COG0641">
    <property type="taxonomic scope" value="Bacteria"/>
</dbReference>
<proteinExistence type="inferred from homology"/>
<dbReference type="InterPro" id="IPR000385">
    <property type="entry name" value="MoaA_NifB_PqqE_Fe-S-bd_CS"/>
</dbReference>
<dbReference type="InterPro" id="IPR006638">
    <property type="entry name" value="Elp3/MiaA/NifB-like_rSAM"/>
</dbReference>
<dbReference type="SFLD" id="SFLDG01387">
    <property type="entry name" value="BtrN-like_SPASM_domain_contain"/>
    <property type="match status" value="1"/>
</dbReference>
<dbReference type="CDD" id="cd01335">
    <property type="entry name" value="Radical_SAM"/>
    <property type="match status" value="1"/>
</dbReference>
<dbReference type="EMBL" id="CP002345">
    <property type="protein sequence ID" value="ADQ80268.1"/>
    <property type="molecule type" value="Genomic_DNA"/>
</dbReference>
<dbReference type="SUPFAM" id="SSF102114">
    <property type="entry name" value="Radical SAM enzymes"/>
    <property type="match status" value="1"/>
</dbReference>
<dbReference type="HOGENOM" id="CLU_009273_4_4_10"/>
<reference key="1">
    <citation type="submission" date="2010-11" db="EMBL/GenBank/DDBJ databases">
        <title>The complete genome of Paludibacter propionicigenes DSM 17365.</title>
        <authorList>
            <consortium name="US DOE Joint Genome Institute (JGI-PGF)"/>
            <person name="Lucas S."/>
            <person name="Copeland A."/>
            <person name="Lapidus A."/>
            <person name="Bruce D."/>
            <person name="Goodwin L."/>
            <person name="Pitluck S."/>
            <person name="Kyrpides N."/>
            <person name="Mavromatis K."/>
            <person name="Ivanova N."/>
            <person name="Munk A.C."/>
            <person name="Brettin T."/>
            <person name="Detter J.C."/>
            <person name="Han C."/>
            <person name="Tapia R."/>
            <person name="Land M."/>
            <person name="Hauser L."/>
            <person name="Markowitz V."/>
            <person name="Cheng J.-F."/>
            <person name="Hugenholtz P."/>
            <person name="Woyke T."/>
            <person name="Wu D."/>
            <person name="Gronow S."/>
            <person name="Wellnitz S."/>
            <person name="Brambilla E."/>
            <person name="Klenk H.-P."/>
            <person name="Eisen J.A."/>
        </authorList>
    </citation>
    <scope>NUCLEOTIDE SEQUENCE</scope>
    <source>
        <strain>WB4</strain>
    </source>
</reference>
<dbReference type="PANTHER" id="PTHR43273">
    <property type="entry name" value="ANAEROBIC SULFATASE-MATURATING ENZYME HOMOLOG ASLB-RELATED"/>
    <property type="match status" value="1"/>
</dbReference>
<dbReference type="PROSITE" id="PS01305">
    <property type="entry name" value="MOAA_NIFB_PQQE"/>
    <property type="match status" value="1"/>
</dbReference>
<keyword evidence="5" id="KW-0408">Iron</keyword>
<feature type="domain" description="Radical SAM core" evidence="8">
    <location>
        <begin position="65"/>
        <end position="279"/>
    </location>
</feature>
<reference evidence="9 10" key="2">
    <citation type="journal article" date="2011" name="Stand. Genomic Sci.">
        <title>Complete genome sequence of Paludibacter propionicigenes type strain (WB4).</title>
        <authorList>
            <person name="Gronow S."/>
            <person name="Munk C."/>
            <person name="Lapidus A."/>
            <person name="Nolan M."/>
            <person name="Lucas S."/>
            <person name="Hammon N."/>
            <person name="Deshpande S."/>
            <person name="Cheng J.F."/>
            <person name="Tapia R."/>
            <person name="Han C."/>
            <person name="Goodwin L."/>
            <person name="Pitluck S."/>
            <person name="Liolios K."/>
            <person name="Ivanova N."/>
            <person name="Mavromatis K."/>
            <person name="Mikhailova N."/>
            <person name="Pati A."/>
            <person name="Chen A."/>
            <person name="Palaniappan K."/>
            <person name="Land M."/>
            <person name="Hauser L."/>
            <person name="Chang Y.J."/>
            <person name="Jeffries C.D."/>
            <person name="Brambilla E."/>
            <person name="Rohde M."/>
            <person name="Goker M."/>
            <person name="Detter J.C."/>
            <person name="Woyke T."/>
            <person name="Bristow J."/>
            <person name="Eisen J.A."/>
            <person name="Markowitz V."/>
            <person name="Hugenholtz P."/>
            <person name="Kyrpides N.C."/>
            <person name="Klenk H.P."/>
        </authorList>
    </citation>
    <scope>NUCLEOTIDE SEQUENCE [LARGE SCALE GENOMIC DNA]</scope>
    <source>
        <strain evidence="10">DSM 17365 / JCM 13257 / WB4</strain>
    </source>
</reference>
<evidence type="ECO:0000256" key="2">
    <source>
        <dbReference type="ARBA" id="ARBA00022485"/>
    </source>
</evidence>
<dbReference type="AlphaFoldDB" id="E4T6C4"/>
<evidence type="ECO:0000256" key="7">
    <source>
        <dbReference type="ARBA" id="ARBA00023601"/>
    </source>
</evidence>
<dbReference type="GO" id="GO:0046872">
    <property type="term" value="F:metal ion binding"/>
    <property type="evidence" value="ECO:0007669"/>
    <property type="project" value="UniProtKB-KW"/>
</dbReference>
<dbReference type="Proteomes" id="UP000008718">
    <property type="component" value="Chromosome"/>
</dbReference>
<dbReference type="InterPro" id="IPR034391">
    <property type="entry name" value="AdoMet-like_SPASM_containing"/>
</dbReference>
<dbReference type="GO" id="GO:0032324">
    <property type="term" value="P:molybdopterin cofactor biosynthetic process"/>
    <property type="evidence" value="ECO:0007669"/>
    <property type="project" value="UniProtKB-ARBA"/>
</dbReference>
<dbReference type="PANTHER" id="PTHR43273:SF3">
    <property type="entry name" value="ANAEROBIC SULFATASE-MATURATING ENZYME HOMOLOG ASLB-RELATED"/>
    <property type="match status" value="1"/>
</dbReference>
<dbReference type="Gene3D" id="3.20.20.70">
    <property type="entry name" value="Aldolase class I"/>
    <property type="match status" value="1"/>
</dbReference>
<evidence type="ECO:0000256" key="1">
    <source>
        <dbReference type="ARBA" id="ARBA00001966"/>
    </source>
</evidence>